<name>A0AAV9WJT6_9PEZI</name>
<accession>A0AAV9WJT6</accession>
<organism evidence="1 2">
    <name type="scientific">Arthrobotrys musiformis</name>
    <dbReference type="NCBI Taxonomy" id="47236"/>
    <lineage>
        <taxon>Eukaryota</taxon>
        <taxon>Fungi</taxon>
        <taxon>Dikarya</taxon>
        <taxon>Ascomycota</taxon>
        <taxon>Pezizomycotina</taxon>
        <taxon>Orbiliomycetes</taxon>
        <taxon>Orbiliales</taxon>
        <taxon>Orbiliaceae</taxon>
        <taxon>Arthrobotrys</taxon>
    </lineage>
</organism>
<dbReference type="AlphaFoldDB" id="A0AAV9WJT6"/>
<evidence type="ECO:0000313" key="1">
    <source>
        <dbReference type="EMBL" id="KAK6509809.1"/>
    </source>
</evidence>
<dbReference type="Proteomes" id="UP001370758">
    <property type="component" value="Unassembled WGS sequence"/>
</dbReference>
<protein>
    <submittedName>
        <fullName evidence="1">Uncharacterized protein</fullName>
    </submittedName>
</protein>
<reference evidence="1 2" key="1">
    <citation type="submission" date="2023-08" db="EMBL/GenBank/DDBJ databases">
        <authorList>
            <person name="Palmer J.M."/>
        </authorList>
    </citation>
    <scope>NUCLEOTIDE SEQUENCE [LARGE SCALE GENOMIC DNA]</scope>
    <source>
        <strain evidence="1 2">TWF481</strain>
    </source>
</reference>
<keyword evidence="2" id="KW-1185">Reference proteome</keyword>
<dbReference type="EMBL" id="JAVHJL010000002">
    <property type="protein sequence ID" value="KAK6509809.1"/>
    <property type="molecule type" value="Genomic_DNA"/>
</dbReference>
<sequence>MNALLVFLRSLSFAPFYQGLKRMLIGLSSRNVDPDFANLGQTDVWNLLPLKDFQILSHPVRSSTLYRQTGEFIPPGPSLEEITLKGGPQNIISLGAFTKMLSPSPDGGKLIVHDFASGRQEDRSRNIDSICWYLSPEHPICSGLKHLDITIDSDRPYETFAVIAEEAQDLESLVLKFTPLFFAKLEPGNINHIGWLDFPLSKLPNLKELWMPWPYVLEIPENNSNDDDSDEYEYTTDAIPLSYQHRIRRATGIREIDMCRIESWIFYLIGERHLQLEIIGITAVKVFPPESGSMPLRRSTLVELCSPITMAPGGVVSSPDSSSTCADDDGTTVYFGWEVREIDTD</sequence>
<proteinExistence type="predicted"/>
<evidence type="ECO:0000313" key="2">
    <source>
        <dbReference type="Proteomes" id="UP001370758"/>
    </source>
</evidence>
<gene>
    <name evidence="1" type="ORF">TWF481_004538</name>
</gene>
<comment type="caution">
    <text evidence="1">The sequence shown here is derived from an EMBL/GenBank/DDBJ whole genome shotgun (WGS) entry which is preliminary data.</text>
</comment>